<protein>
    <submittedName>
        <fullName evidence="1">Uncharacterized protein</fullName>
    </submittedName>
</protein>
<reference evidence="1 2" key="1">
    <citation type="submission" date="2013-12" db="EMBL/GenBank/DDBJ databases">
        <authorList>
            <person name="Madinger N."/>
            <person name="Lenaerts A."/>
            <person name="Ordway D."/>
            <person name="DeGroote M.A."/>
            <person name="Parker T."/>
            <person name="Sizemore C."/>
            <person name="Tallon L.J."/>
            <person name="Sadzewicz L.K."/>
            <person name="Sengamalay N."/>
            <person name="Fraser C.M."/>
            <person name="Hine E."/>
            <person name="Shefchek K.A."/>
            <person name="Das S.P."/>
            <person name="Tettelin H."/>
        </authorList>
    </citation>
    <scope>NUCLEOTIDE SEQUENCE [LARGE SCALE GENOMIC DNA]</scope>
    <source>
        <strain evidence="1 2">21</strain>
    </source>
</reference>
<proteinExistence type="predicted"/>
<name>A0A829PYH6_9MYCO</name>
<sequence length="48" mass="5050">MLSGIAKSSTHAAGLDLVYSCVRLSQQIGIAVTILDLRKHVNGDVLAN</sequence>
<comment type="caution">
    <text evidence="1">The sequence shown here is derived from an EMBL/GenBank/DDBJ whole genome shotgun (WGS) entry which is preliminary data.</text>
</comment>
<evidence type="ECO:0000313" key="2">
    <source>
        <dbReference type="Proteomes" id="UP000020103"/>
    </source>
</evidence>
<gene>
    <name evidence="1" type="ORF">I543_4446</name>
</gene>
<organism evidence="1 2">
    <name type="scientific">Mycobacteroides abscessus 21</name>
    <dbReference type="NCBI Taxonomy" id="1299324"/>
    <lineage>
        <taxon>Bacteria</taxon>
        <taxon>Bacillati</taxon>
        <taxon>Actinomycetota</taxon>
        <taxon>Actinomycetes</taxon>
        <taxon>Mycobacteriales</taxon>
        <taxon>Mycobacteriaceae</taxon>
        <taxon>Mycobacteroides</taxon>
        <taxon>Mycobacteroides abscessus</taxon>
    </lineage>
</organism>
<dbReference type="AlphaFoldDB" id="A0A829PYH6"/>
<dbReference type="Proteomes" id="UP000020103">
    <property type="component" value="Unassembled WGS sequence"/>
</dbReference>
<evidence type="ECO:0000313" key="1">
    <source>
        <dbReference type="EMBL" id="EUA45455.1"/>
    </source>
</evidence>
<dbReference type="EMBL" id="JAOF01000001">
    <property type="protein sequence ID" value="EUA45455.1"/>
    <property type="molecule type" value="Genomic_DNA"/>
</dbReference>
<accession>A0A829PYH6</accession>